<dbReference type="PANTHER" id="PTHR43588:SF1">
    <property type="entry name" value="COBALT-PRECORRIN-8 METHYLMUTASE"/>
    <property type="match status" value="1"/>
</dbReference>
<keyword evidence="3" id="KW-1185">Reference proteome</keyword>
<gene>
    <name evidence="2" type="primary">cbiC</name>
    <name evidence="2" type="ORF">DGMP_11870</name>
</gene>
<dbReference type="GO" id="GO:0016993">
    <property type="term" value="F:precorrin-8X methylmutase activity"/>
    <property type="evidence" value="ECO:0007669"/>
    <property type="project" value="InterPro"/>
</dbReference>
<evidence type="ECO:0000313" key="3">
    <source>
        <dbReference type="Proteomes" id="UP000826725"/>
    </source>
</evidence>
<accession>A0A8D5FLM2</accession>
<dbReference type="EMBL" id="AP024086">
    <property type="protein sequence ID" value="BCL60494.1"/>
    <property type="molecule type" value="Genomic_DNA"/>
</dbReference>
<organism evidence="2 3">
    <name type="scientific">Desulfomarina profundi</name>
    <dbReference type="NCBI Taxonomy" id="2772557"/>
    <lineage>
        <taxon>Bacteria</taxon>
        <taxon>Pseudomonadati</taxon>
        <taxon>Thermodesulfobacteriota</taxon>
        <taxon>Desulfobulbia</taxon>
        <taxon>Desulfobulbales</taxon>
        <taxon>Desulfobulbaceae</taxon>
        <taxon>Desulfomarina</taxon>
    </lineage>
</organism>
<name>A0A8D5FLM2_9BACT</name>
<reference evidence="2" key="1">
    <citation type="submission" date="2020-09" db="EMBL/GenBank/DDBJ databases">
        <title>Desulfogranum mesoprofundum gen. nov., sp. nov., a novel mesophilic, sulfate-reducing chemolithoautotroph isolated from a deep-sea hydrothermal vent chimney in the Suiyo Seamount.</title>
        <authorList>
            <person name="Hashimoto Y."/>
            <person name="Nakagawa S."/>
        </authorList>
    </citation>
    <scope>NUCLEOTIDE SEQUENCE</scope>
    <source>
        <strain evidence="2">KT2</strain>
    </source>
</reference>
<sequence length="212" mass="22778">MTITIRKIDPLKIEEESFRIISEELDTKIENPDDPAYKVIQRVIHATGDFSFFDNMRFTPGAIEGAIDAIRGGKNILTDVTMVAAGISKGMLAQWGGRVFCNVADKTVAEIARKSAKTRSEVAIEKGLGENIGIVAIGNAPTALLEAIRLVGQMEEKKRPLIVGVPVGFVNAAESKALLHRDNPLHITSLGRKGGSPVAAAIVNALIRLAQQ</sequence>
<protein>
    <submittedName>
        <fullName evidence="2">Precorrin-8X methylmutase</fullName>
    </submittedName>
</protein>
<feature type="domain" description="Cobalamin biosynthesis precorrin-8X methylmutase CobH/CbiC" evidence="1">
    <location>
        <begin position="12"/>
        <end position="208"/>
    </location>
</feature>
<proteinExistence type="predicted"/>
<dbReference type="InterPro" id="IPR003722">
    <property type="entry name" value="Cbl_synth_CobH/CbiC"/>
</dbReference>
<dbReference type="GO" id="GO:0009236">
    <property type="term" value="P:cobalamin biosynthetic process"/>
    <property type="evidence" value="ECO:0007669"/>
    <property type="project" value="InterPro"/>
</dbReference>
<dbReference type="Proteomes" id="UP000826725">
    <property type="component" value="Chromosome"/>
</dbReference>
<evidence type="ECO:0000313" key="2">
    <source>
        <dbReference type="EMBL" id="BCL60494.1"/>
    </source>
</evidence>
<dbReference type="AlphaFoldDB" id="A0A8D5FLM2"/>
<dbReference type="KEGG" id="dbk:DGMP_11870"/>
<dbReference type="PANTHER" id="PTHR43588">
    <property type="entry name" value="COBALT-PRECORRIN-8 METHYLMUTASE"/>
    <property type="match status" value="1"/>
</dbReference>
<dbReference type="RefSeq" id="WP_228856617.1">
    <property type="nucleotide sequence ID" value="NZ_AP024086.1"/>
</dbReference>
<evidence type="ECO:0000259" key="1">
    <source>
        <dbReference type="Pfam" id="PF02570"/>
    </source>
</evidence>
<dbReference type="Pfam" id="PF02570">
    <property type="entry name" value="CbiC"/>
    <property type="match status" value="1"/>
</dbReference>